<evidence type="ECO:0000313" key="3">
    <source>
        <dbReference type="Proteomes" id="UP000017836"/>
    </source>
</evidence>
<reference evidence="3" key="1">
    <citation type="journal article" date="2013" name="Science">
        <title>The Amborella genome and the evolution of flowering plants.</title>
        <authorList>
            <consortium name="Amborella Genome Project"/>
        </authorList>
    </citation>
    <scope>NUCLEOTIDE SEQUENCE [LARGE SCALE GENOMIC DNA]</scope>
</reference>
<sequence>MEASPHANFFSSLKQVERRIASEDKSKENPIPQIHSFPPSSEYDTGFSSVIHIQYPAETLIPQGGSQSQPPLEFLSDNSPLPNNSIDFSNHQETIGVEKEGGEFNGDDGEIWELCELLGLGKDGLYSEEIDCWGISGAKMKRLNGWVKCLMKDGFENEELRLGHLMVAKAVALSGGACELEFPHSVEDLLLQDPPQLCSLNRFLISLSLSPHDHSEQ</sequence>
<feature type="compositionally biased region" description="Basic and acidic residues" evidence="1">
    <location>
        <begin position="15"/>
        <end position="28"/>
    </location>
</feature>
<dbReference type="HOGENOM" id="CLU_103955_0_0_1"/>
<keyword evidence="3" id="KW-1185">Reference proteome</keyword>
<proteinExistence type="predicted"/>
<gene>
    <name evidence="2" type="ORF">AMTR_s00007p00266290</name>
</gene>
<dbReference type="AlphaFoldDB" id="W1PER5"/>
<dbReference type="Proteomes" id="UP000017836">
    <property type="component" value="Unassembled WGS sequence"/>
</dbReference>
<dbReference type="EMBL" id="KI394011">
    <property type="protein sequence ID" value="ERN05560.1"/>
    <property type="molecule type" value="Genomic_DNA"/>
</dbReference>
<organism evidence="2 3">
    <name type="scientific">Amborella trichopoda</name>
    <dbReference type="NCBI Taxonomy" id="13333"/>
    <lineage>
        <taxon>Eukaryota</taxon>
        <taxon>Viridiplantae</taxon>
        <taxon>Streptophyta</taxon>
        <taxon>Embryophyta</taxon>
        <taxon>Tracheophyta</taxon>
        <taxon>Spermatophyta</taxon>
        <taxon>Magnoliopsida</taxon>
        <taxon>Amborellales</taxon>
        <taxon>Amborellaceae</taxon>
        <taxon>Amborella</taxon>
    </lineage>
</organism>
<evidence type="ECO:0000256" key="1">
    <source>
        <dbReference type="SAM" id="MobiDB-lite"/>
    </source>
</evidence>
<accession>W1PER5</accession>
<protein>
    <submittedName>
        <fullName evidence="2">Uncharacterized protein</fullName>
    </submittedName>
</protein>
<feature type="region of interest" description="Disordered" evidence="1">
    <location>
        <begin position="1"/>
        <end position="40"/>
    </location>
</feature>
<evidence type="ECO:0000313" key="2">
    <source>
        <dbReference type="EMBL" id="ERN05560.1"/>
    </source>
</evidence>
<dbReference type="OrthoDB" id="1932225at2759"/>
<dbReference type="Gramene" id="ERN05560">
    <property type="protein sequence ID" value="ERN05560"/>
    <property type="gene ID" value="AMTR_s00007p00266290"/>
</dbReference>
<name>W1PER5_AMBTC</name>